<dbReference type="EMBL" id="QNSB01000006">
    <property type="protein sequence ID" value="RBP71216.1"/>
    <property type="molecule type" value="Genomic_DNA"/>
</dbReference>
<comment type="caution">
    <text evidence="2">The sequence shown here is derived from an EMBL/GenBank/DDBJ whole genome shotgun (WGS) entry which is preliminary data.</text>
</comment>
<keyword evidence="3" id="KW-1185">Reference proteome</keyword>
<dbReference type="CDD" id="cd07012">
    <property type="entry name" value="PBP2_Bug_TTT"/>
    <property type="match status" value="1"/>
</dbReference>
<evidence type="ECO:0000313" key="2">
    <source>
        <dbReference type="EMBL" id="RBP71216.1"/>
    </source>
</evidence>
<proteinExistence type="inferred from homology"/>
<accession>A0A366IHC6</accession>
<dbReference type="Pfam" id="PF03401">
    <property type="entry name" value="TctC"/>
    <property type="match status" value="1"/>
</dbReference>
<dbReference type="PIRSF" id="PIRSF017082">
    <property type="entry name" value="YflP"/>
    <property type="match status" value="1"/>
</dbReference>
<dbReference type="Gene3D" id="3.40.190.150">
    <property type="entry name" value="Bordetella uptake gene, domain 1"/>
    <property type="match status" value="1"/>
</dbReference>
<evidence type="ECO:0000313" key="3">
    <source>
        <dbReference type="Proteomes" id="UP000253509"/>
    </source>
</evidence>
<dbReference type="InterPro" id="IPR005064">
    <property type="entry name" value="BUG"/>
</dbReference>
<organism evidence="2 3">
    <name type="scientific">Brevibacterium celere</name>
    <dbReference type="NCBI Taxonomy" id="225845"/>
    <lineage>
        <taxon>Bacteria</taxon>
        <taxon>Bacillati</taxon>
        <taxon>Actinomycetota</taxon>
        <taxon>Actinomycetes</taxon>
        <taxon>Micrococcales</taxon>
        <taxon>Brevibacteriaceae</taxon>
        <taxon>Brevibacterium</taxon>
    </lineage>
</organism>
<dbReference type="SUPFAM" id="SSF53850">
    <property type="entry name" value="Periplasmic binding protein-like II"/>
    <property type="match status" value="1"/>
</dbReference>
<reference evidence="2 3" key="1">
    <citation type="submission" date="2018-06" db="EMBL/GenBank/DDBJ databases">
        <title>Freshwater and sediment microbial communities from various areas in North America, analyzing microbe dynamics in response to fracking.</title>
        <authorList>
            <person name="Lamendella R."/>
        </authorList>
    </citation>
    <scope>NUCLEOTIDE SEQUENCE [LARGE SCALE GENOMIC DNA]</scope>
    <source>
        <strain evidence="2 3">3b_TX</strain>
    </source>
</reference>
<comment type="similarity">
    <text evidence="1">Belongs to the UPF0065 (bug) family.</text>
</comment>
<protein>
    <submittedName>
        <fullName evidence="2">Tripartite-type tricarboxylate transporter receptor subunit TctC</fullName>
    </submittedName>
</protein>
<name>A0A366IHC6_9MICO</name>
<gene>
    <name evidence="2" type="ORF">DFO65_10659</name>
</gene>
<dbReference type="AlphaFoldDB" id="A0A366IHC6"/>
<dbReference type="Proteomes" id="UP000253509">
    <property type="component" value="Unassembled WGS sequence"/>
</dbReference>
<keyword evidence="2" id="KW-0675">Receptor</keyword>
<dbReference type="PANTHER" id="PTHR42928">
    <property type="entry name" value="TRICARBOXYLATE-BINDING PROTEIN"/>
    <property type="match status" value="1"/>
</dbReference>
<dbReference type="InterPro" id="IPR042100">
    <property type="entry name" value="Bug_dom1"/>
</dbReference>
<dbReference type="PANTHER" id="PTHR42928:SF5">
    <property type="entry name" value="BLR1237 PROTEIN"/>
    <property type="match status" value="1"/>
</dbReference>
<dbReference type="Gene3D" id="3.40.190.10">
    <property type="entry name" value="Periplasmic binding protein-like II"/>
    <property type="match status" value="1"/>
</dbReference>
<evidence type="ECO:0000256" key="1">
    <source>
        <dbReference type="ARBA" id="ARBA00006987"/>
    </source>
</evidence>
<sequence length="316" mass="33298">MALSGCGLVSTTGMLGAGDRFPARNIEMSVGFSAGGSTDVLGRALADSAAEVLGRAIPVINRPGANGSLAADQLTRAPADGHFIGVVNASTVMITPFAVPENEAVQLEDLDLLMGTTRDDYILVTTPDSPYSNVEDLVSSGKRITYGTTGFGSGAQFAASLLFASAGIDGADIPFGGDSPAITAILGNQVDVASVQFSAAHEYVTSGKLKAVAVFSEQRNPQLPDAATAMEQGAEVVVSQYRLVCLPKGAPADNRRILTEAFTEAARSDRFLTQCEQMVVLPDFYPEEEVRTMIAEARDNYRRMLTEYGIDMRGQG</sequence>